<organism evidence="4 5">
    <name type="scientific">Candidatus Staskawiczbacteria bacterium RIFCSPLOWO2_01_FULL_38_12b</name>
    <dbReference type="NCBI Taxonomy" id="1802214"/>
    <lineage>
        <taxon>Bacteria</taxon>
        <taxon>Candidatus Staskawicziibacteriota</taxon>
    </lineage>
</organism>
<protein>
    <recommendedName>
        <fullName evidence="3">Metallo-beta-lactamase domain-containing protein</fullName>
    </recommendedName>
</protein>
<dbReference type="Gene3D" id="3.40.50.10710">
    <property type="entry name" value="Metallo-hydrolase/oxidoreductase"/>
    <property type="match status" value="1"/>
</dbReference>
<dbReference type="STRING" id="1802214.A2908_03105"/>
<dbReference type="EMBL" id="MHPA01000027">
    <property type="protein sequence ID" value="OGZ72405.1"/>
    <property type="molecule type" value="Genomic_DNA"/>
</dbReference>
<keyword evidence="1" id="KW-0540">Nuclease</keyword>
<dbReference type="GO" id="GO:0004527">
    <property type="term" value="F:exonuclease activity"/>
    <property type="evidence" value="ECO:0007669"/>
    <property type="project" value="UniProtKB-KW"/>
</dbReference>
<evidence type="ECO:0000313" key="4">
    <source>
        <dbReference type="EMBL" id="OGZ72405.1"/>
    </source>
</evidence>
<keyword evidence="1" id="KW-0269">Exonuclease</keyword>
<dbReference type="Pfam" id="PF00753">
    <property type="entry name" value="Lactamase_B"/>
    <property type="match status" value="1"/>
</dbReference>
<dbReference type="SUPFAM" id="SSF56281">
    <property type="entry name" value="Metallo-hydrolase/oxidoreductase"/>
    <property type="match status" value="1"/>
</dbReference>
<evidence type="ECO:0000256" key="2">
    <source>
        <dbReference type="ARBA" id="ARBA00022884"/>
    </source>
</evidence>
<sequence>MERARLSPKPGAGKVQIIPLRVEIEVIGLVGAGQGSCLILKDGNDTMVIDCGASPANSPESKLMLQRIVSCIINARPQYIVVSHYHFDHVGGLVPTLKEFVRMGLPLPTIIATNMTWQLLKKSLSVAGFRTDAFSSNSYRYVKHQVSTDKVTLLDVSHSVPGSASVWYRGSKNVLYTADFRKMELPSQLSNIDFLIIDSTGAMRNEPWEDTEVLAQKTIMDLAQETFARDSFASVYVALFSTQLCRAFGLEQAVKNATGYFPKLHGAALFQSLQAFRGHISGNTTERFNLVTGVWAQGEGNRSRMEGSALVKLSYGTTHDTKLKPGDMVILSGSIPAWSGDLMGQINSMCKRIHEMEVQVVIDSSFPKVEGSFARRAKVHCSGHGNLPEIVSAIDAVSAKSPNLQVMPFHGREDALGRVVAYCKSRSIDVIPACQGLVITL</sequence>
<proteinExistence type="predicted"/>
<dbReference type="Proteomes" id="UP000176774">
    <property type="component" value="Unassembled WGS sequence"/>
</dbReference>
<dbReference type="InterPro" id="IPR001279">
    <property type="entry name" value="Metallo-B-lactamas"/>
</dbReference>
<dbReference type="GO" id="GO:0003723">
    <property type="term" value="F:RNA binding"/>
    <property type="evidence" value="ECO:0007669"/>
    <property type="project" value="UniProtKB-KW"/>
</dbReference>
<dbReference type="PANTHER" id="PTHR43694">
    <property type="entry name" value="RIBONUCLEASE J"/>
    <property type="match status" value="1"/>
</dbReference>
<keyword evidence="1" id="KW-0378">Hydrolase</keyword>
<accession>A0A1G2ICE9</accession>
<keyword evidence="2" id="KW-0694">RNA-binding</keyword>
<comment type="caution">
    <text evidence="4">The sequence shown here is derived from an EMBL/GenBank/DDBJ whole genome shotgun (WGS) entry which is preliminary data.</text>
</comment>
<evidence type="ECO:0000259" key="3">
    <source>
        <dbReference type="SMART" id="SM00849"/>
    </source>
</evidence>
<dbReference type="InterPro" id="IPR042173">
    <property type="entry name" value="RNase_J_2"/>
</dbReference>
<reference evidence="4 5" key="1">
    <citation type="journal article" date="2016" name="Nat. Commun.">
        <title>Thousands of microbial genomes shed light on interconnected biogeochemical processes in an aquifer system.</title>
        <authorList>
            <person name="Anantharaman K."/>
            <person name="Brown C.T."/>
            <person name="Hug L.A."/>
            <person name="Sharon I."/>
            <person name="Castelle C.J."/>
            <person name="Probst A.J."/>
            <person name="Thomas B.C."/>
            <person name="Singh A."/>
            <person name="Wilkins M.J."/>
            <person name="Karaoz U."/>
            <person name="Brodie E.L."/>
            <person name="Williams K.H."/>
            <person name="Hubbard S.S."/>
            <person name="Banfield J.F."/>
        </authorList>
    </citation>
    <scope>NUCLEOTIDE SEQUENCE [LARGE SCALE GENOMIC DNA]</scope>
</reference>
<feature type="domain" description="Metallo-beta-lactamase" evidence="3">
    <location>
        <begin position="34"/>
        <end position="217"/>
    </location>
</feature>
<dbReference type="InterPro" id="IPR036866">
    <property type="entry name" value="RibonucZ/Hydroxyglut_hydro"/>
</dbReference>
<dbReference type="PANTHER" id="PTHR43694:SF1">
    <property type="entry name" value="RIBONUCLEASE J"/>
    <property type="match status" value="1"/>
</dbReference>
<dbReference type="SMART" id="SM00849">
    <property type="entry name" value="Lactamase_B"/>
    <property type="match status" value="1"/>
</dbReference>
<evidence type="ECO:0000256" key="1">
    <source>
        <dbReference type="ARBA" id="ARBA00022839"/>
    </source>
</evidence>
<gene>
    <name evidence="4" type="ORF">A2908_03105</name>
</gene>
<evidence type="ECO:0000313" key="5">
    <source>
        <dbReference type="Proteomes" id="UP000176774"/>
    </source>
</evidence>
<dbReference type="AlphaFoldDB" id="A0A1G2ICE9"/>
<name>A0A1G2ICE9_9BACT</name>
<dbReference type="Gene3D" id="3.60.15.10">
    <property type="entry name" value="Ribonuclease Z/Hydroxyacylglutathione hydrolase-like"/>
    <property type="match status" value="2"/>
</dbReference>